<organism evidence="1 2">
    <name type="scientific">Actinomadura vinacea</name>
    <dbReference type="NCBI Taxonomy" id="115336"/>
    <lineage>
        <taxon>Bacteria</taxon>
        <taxon>Bacillati</taxon>
        <taxon>Actinomycetota</taxon>
        <taxon>Actinomycetes</taxon>
        <taxon>Streptosporangiales</taxon>
        <taxon>Thermomonosporaceae</taxon>
        <taxon>Actinomadura</taxon>
    </lineage>
</organism>
<dbReference type="SUPFAM" id="SSF48452">
    <property type="entry name" value="TPR-like"/>
    <property type="match status" value="1"/>
</dbReference>
<dbReference type="RefSeq" id="WP_344592461.1">
    <property type="nucleotide sequence ID" value="NZ_BAAARW010000020.1"/>
</dbReference>
<dbReference type="EMBL" id="BAAARW010000020">
    <property type="protein sequence ID" value="GAA2432509.1"/>
    <property type="molecule type" value="Genomic_DNA"/>
</dbReference>
<dbReference type="Proteomes" id="UP001501231">
    <property type="component" value="Unassembled WGS sequence"/>
</dbReference>
<dbReference type="Gene3D" id="1.25.40.10">
    <property type="entry name" value="Tetratricopeptide repeat domain"/>
    <property type="match status" value="1"/>
</dbReference>
<reference evidence="1 2" key="1">
    <citation type="journal article" date="2019" name="Int. J. Syst. Evol. Microbiol.">
        <title>The Global Catalogue of Microorganisms (GCM) 10K type strain sequencing project: providing services to taxonomists for standard genome sequencing and annotation.</title>
        <authorList>
            <consortium name="The Broad Institute Genomics Platform"/>
            <consortium name="The Broad Institute Genome Sequencing Center for Infectious Disease"/>
            <person name="Wu L."/>
            <person name="Ma J."/>
        </authorList>
    </citation>
    <scope>NUCLEOTIDE SEQUENCE [LARGE SCALE GENOMIC DNA]</scope>
    <source>
        <strain evidence="1 2">JCM 3325</strain>
    </source>
</reference>
<evidence type="ECO:0000313" key="1">
    <source>
        <dbReference type="EMBL" id="GAA2432509.1"/>
    </source>
</evidence>
<keyword evidence="2" id="KW-1185">Reference proteome</keyword>
<gene>
    <name evidence="1" type="ORF">GCM10010191_53180</name>
</gene>
<protein>
    <recommendedName>
        <fullName evidence="3">Tetratricopeptide repeat protein</fullName>
    </recommendedName>
</protein>
<comment type="caution">
    <text evidence="1">The sequence shown here is derived from an EMBL/GenBank/DDBJ whole genome shotgun (WGS) entry which is preliminary data.</text>
</comment>
<evidence type="ECO:0008006" key="3">
    <source>
        <dbReference type="Google" id="ProtNLM"/>
    </source>
</evidence>
<dbReference type="Pfam" id="PF13174">
    <property type="entry name" value="TPR_6"/>
    <property type="match status" value="1"/>
</dbReference>
<name>A0ABN3JMG6_9ACTN</name>
<proteinExistence type="predicted"/>
<sequence length="406" mass="44298">MAQQDERILCVSFGIDGWHDWDTLDRIRARAALAGALWSAGRGLAAQGDGDVLHSGDRLVFVLRTDPALLLPALVGHLVRHRPRVRGRLRMAAAAAMAGGATAEQALADSARMLAAAPGTDWAHPDPLVVLLSDLLYHETRSRTPAAAFPSFQRLESPGRPDTWIWPLRRARSSAPRRTAAVVLRWLLWCADVRIKRGEHGRAVALLRRALAVHPLPAALLKLGECHLELGETAAALEVWRHLARRWPRNAYTYLLIGRTERRAELARAYLSEGLRIARAHHVPSPMIEALNHELLLHLALLAYGQDDPVTGDRFVNEAADADPGSAKPLAVLAREAGRRGEEEAAEQLRAAALARVASRPECSNQDGVSDDPLNVPDGNAILESLLHSGLSPLARRQAMAAWPTL</sequence>
<evidence type="ECO:0000313" key="2">
    <source>
        <dbReference type="Proteomes" id="UP001501231"/>
    </source>
</evidence>
<dbReference type="InterPro" id="IPR019734">
    <property type="entry name" value="TPR_rpt"/>
</dbReference>
<accession>A0ABN3JMG6</accession>
<dbReference type="InterPro" id="IPR011990">
    <property type="entry name" value="TPR-like_helical_dom_sf"/>
</dbReference>